<dbReference type="EMBL" id="JBHFNS010000052">
    <property type="protein sequence ID" value="MFB2936082.1"/>
    <property type="molecule type" value="Genomic_DNA"/>
</dbReference>
<reference evidence="1 2" key="1">
    <citation type="submission" date="2024-09" db="EMBL/GenBank/DDBJ databases">
        <title>Floridaenema gen nov. (Aerosakkonemataceae, Aerosakkonematales ord. nov., Cyanobacteria) from benthic tropical and subtropical fresh waters, with the description of four new species.</title>
        <authorList>
            <person name="Moretto J.A."/>
            <person name="Berthold D.E."/>
            <person name="Lefler F.W."/>
            <person name="Huang I.-S."/>
            <person name="Laughinghouse H. IV."/>
        </authorList>
    </citation>
    <scope>NUCLEOTIDE SEQUENCE [LARGE SCALE GENOMIC DNA]</scope>
    <source>
        <strain evidence="1 2">BLCC-F154</strain>
    </source>
</reference>
<evidence type="ECO:0000313" key="1">
    <source>
        <dbReference type="EMBL" id="MFB2936082.1"/>
    </source>
</evidence>
<name>A0ABV4YB98_9CYAN</name>
<proteinExistence type="predicted"/>
<dbReference type="Proteomes" id="UP001576776">
    <property type="component" value="Unassembled WGS sequence"/>
</dbReference>
<gene>
    <name evidence="1" type="ORF">ACE1B6_12585</name>
</gene>
<organism evidence="1 2">
    <name type="scientific">Floridaenema fluviatile BLCC-F154</name>
    <dbReference type="NCBI Taxonomy" id="3153640"/>
    <lineage>
        <taxon>Bacteria</taxon>
        <taxon>Bacillati</taxon>
        <taxon>Cyanobacteriota</taxon>
        <taxon>Cyanophyceae</taxon>
        <taxon>Oscillatoriophycideae</taxon>
        <taxon>Aerosakkonematales</taxon>
        <taxon>Aerosakkonemataceae</taxon>
        <taxon>Floridanema</taxon>
        <taxon>Floridanema fluviatile</taxon>
    </lineage>
</organism>
<dbReference type="RefSeq" id="WP_413257580.1">
    <property type="nucleotide sequence ID" value="NZ_JBHFNS010000052.1"/>
</dbReference>
<sequence length="53" mass="6327">MFVRQNNVYARQLFTEIKEGDRKDVYTVEKDRSHIPPSIKLSYFGLCDRTLTF</sequence>
<protein>
    <submittedName>
        <fullName evidence="1">Uncharacterized protein</fullName>
    </submittedName>
</protein>
<comment type="caution">
    <text evidence="1">The sequence shown here is derived from an EMBL/GenBank/DDBJ whole genome shotgun (WGS) entry which is preliminary data.</text>
</comment>
<accession>A0ABV4YB98</accession>
<evidence type="ECO:0000313" key="2">
    <source>
        <dbReference type="Proteomes" id="UP001576776"/>
    </source>
</evidence>
<keyword evidence="2" id="KW-1185">Reference proteome</keyword>